<evidence type="ECO:0000313" key="7">
    <source>
        <dbReference type="Proteomes" id="UP000076720"/>
    </source>
</evidence>
<feature type="domain" description="HTH arsR-type" evidence="5">
    <location>
        <begin position="255"/>
        <end position="330"/>
    </location>
</feature>
<dbReference type="Gene3D" id="1.10.10.10">
    <property type="entry name" value="Winged helix-like DNA-binding domain superfamily/Winged helix DNA-binding domain"/>
    <property type="match status" value="1"/>
</dbReference>
<reference evidence="6 7" key="2">
    <citation type="journal article" date="2016" name="Genome Announc.">
        <title>Complete Genome Sequence of Streptomyces ambofaciens DSM 40697, a Paradigm for Genome Plasticity Studies.</title>
        <authorList>
            <person name="Thibessard A."/>
            <person name="Leblond P."/>
        </authorList>
    </citation>
    <scope>NUCLEOTIDE SEQUENCE [LARGE SCALE GENOMIC DNA]</scope>
    <source>
        <strain evidence="6 7">DSM 40697</strain>
    </source>
</reference>
<keyword evidence="7" id="KW-1185">Reference proteome</keyword>
<evidence type="ECO:0000256" key="3">
    <source>
        <dbReference type="ARBA" id="ARBA00023163"/>
    </source>
</evidence>
<accession>A0ABN4P324</accession>
<feature type="region of interest" description="Disordered" evidence="4">
    <location>
        <begin position="321"/>
        <end position="349"/>
    </location>
</feature>
<keyword evidence="2" id="KW-0238">DNA-binding</keyword>
<evidence type="ECO:0000256" key="1">
    <source>
        <dbReference type="ARBA" id="ARBA00023015"/>
    </source>
</evidence>
<keyword evidence="3" id="KW-0804">Transcription</keyword>
<sequence>MIRLHMSAERLVGLRWAVSPVGELAAALVAVSEARTGDPVLRRLRTLLNSGHLPTLAAVTRGYTAYLPELLTPPPRTFLPPVEEQLHAVASTPTSTVSAQFTAFLSGGTARRDRCPWLGESELKRADARVRGRIEVSEHDLRERLAGELHWLWERSMAARWEAVTASFEGFVERQGAVAAREGLGGALAALHSSMCWKEGSLQIASPLDGEVSGDHPFTLVPSVFLTRIGLHAPLDRDGAQLVVPVTASPETKPVMAPVLGATRLAILRGLTEPCTTTALAARHHLTAATVSFHLSRLLAADLVRRERNGRYVHYRRTARARTLLSPAPPAGAPTAPGRPEADSPERPR</sequence>
<dbReference type="EMBL" id="CP012949">
    <property type="protein sequence ID" value="ANB04432.1"/>
    <property type="molecule type" value="Genomic_DNA"/>
</dbReference>
<evidence type="ECO:0000256" key="4">
    <source>
        <dbReference type="SAM" id="MobiDB-lite"/>
    </source>
</evidence>
<dbReference type="CDD" id="cd00090">
    <property type="entry name" value="HTH_ARSR"/>
    <property type="match status" value="1"/>
</dbReference>
<dbReference type="InterPro" id="IPR036390">
    <property type="entry name" value="WH_DNA-bd_sf"/>
</dbReference>
<dbReference type="InterPro" id="IPR036388">
    <property type="entry name" value="WH-like_DNA-bd_sf"/>
</dbReference>
<dbReference type="Proteomes" id="UP000076720">
    <property type="component" value="Chromosome"/>
</dbReference>
<gene>
    <name evidence="6" type="ORF">SAM40697_0470</name>
</gene>
<evidence type="ECO:0000259" key="5">
    <source>
        <dbReference type="SMART" id="SM00418"/>
    </source>
</evidence>
<protein>
    <recommendedName>
        <fullName evidence="5">HTH arsR-type domain-containing protein</fullName>
    </recommendedName>
</protein>
<dbReference type="InterPro" id="IPR051011">
    <property type="entry name" value="Metal_resp_trans_reg"/>
</dbReference>
<feature type="compositionally biased region" description="Basic and acidic residues" evidence="4">
    <location>
        <begin position="340"/>
        <end position="349"/>
    </location>
</feature>
<dbReference type="RefSeq" id="WP_063481092.1">
    <property type="nucleotide sequence ID" value="NZ_CP012949.1"/>
</dbReference>
<dbReference type="InterPro" id="IPR011991">
    <property type="entry name" value="ArsR-like_HTH"/>
</dbReference>
<dbReference type="PANTHER" id="PTHR43132">
    <property type="entry name" value="ARSENICAL RESISTANCE OPERON REPRESSOR ARSR-RELATED"/>
    <property type="match status" value="1"/>
</dbReference>
<dbReference type="Pfam" id="PF12840">
    <property type="entry name" value="HTH_20"/>
    <property type="match status" value="1"/>
</dbReference>
<reference evidence="7" key="1">
    <citation type="submission" date="2015-10" db="EMBL/GenBank/DDBJ databases">
        <title>Complete genome sequence of Streptomyces ambofaciens DSM 40697.</title>
        <authorList>
            <person name="Thibessard A."/>
            <person name="Leblond P."/>
        </authorList>
    </citation>
    <scope>NUCLEOTIDE SEQUENCE [LARGE SCALE GENOMIC DNA]</scope>
    <source>
        <strain evidence="7">DSM 40697</strain>
    </source>
</reference>
<evidence type="ECO:0000313" key="6">
    <source>
        <dbReference type="EMBL" id="ANB04432.1"/>
    </source>
</evidence>
<dbReference type="SMART" id="SM00418">
    <property type="entry name" value="HTH_ARSR"/>
    <property type="match status" value="1"/>
</dbReference>
<organism evidence="6 7">
    <name type="scientific">Streptomyces ambofaciens</name>
    <dbReference type="NCBI Taxonomy" id="1889"/>
    <lineage>
        <taxon>Bacteria</taxon>
        <taxon>Bacillati</taxon>
        <taxon>Actinomycetota</taxon>
        <taxon>Actinomycetes</taxon>
        <taxon>Kitasatosporales</taxon>
        <taxon>Streptomycetaceae</taxon>
        <taxon>Streptomyces</taxon>
    </lineage>
</organism>
<name>A0ABN4P324_STRAM</name>
<keyword evidence="1" id="KW-0805">Transcription regulation</keyword>
<proteinExistence type="predicted"/>
<dbReference type="InterPro" id="IPR001845">
    <property type="entry name" value="HTH_ArsR_DNA-bd_dom"/>
</dbReference>
<dbReference type="PANTHER" id="PTHR43132:SF8">
    <property type="entry name" value="HTH-TYPE TRANSCRIPTIONAL REGULATOR KMTR"/>
    <property type="match status" value="1"/>
</dbReference>
<dbReference type="SUPFAM" id="SSF46785">
    <property type="entry name" value="Winged helix' DNA-binding domain"/>
    <property type="match status" value="1"/>
</dbReference>
<evidence type="ECO:0000256" key="2">
    <source>
        <dbReference type="ARBA" id="ARBA00023125"/>
    </source>
</evidence>